<sequence length="134" mass="15434">MSVISSFVLPLLPLNQNLFSTRELSYSFILYSVERLARLPVSRIGRAMWSLKIVRYSRVAKTPFEVLMGRLQWLQSYCQKDGDFKEYGRLPSVKRTSNAFADVLNAAENGDINSIKGEYPRIFIRYKANNFGNL</sequence>
<protein>
    <submittedName>
        <fullName evidence="1">Uncharacterized protein</fullName>
    </submittedName>
</protein>
<dbReference type="Proteomes" id="UP001054837">
    <property type="component" value="Unassembled WGS sequence"/>
</dbReference>
<comment type="caution">
    <text evidence="1">The sequence shown here is derived from an EMBL/GenBank/DDBJ whole genome shotgun (WGS) entry which is preliminary data.</text>
</comment>
<name>A0AAV4NGY9_9ARAC</name>
<organism evidence="1 2">
    <name type="scientific">Caerostris darwini</name>
    <dbReference type="NCBI Taxonomy" id="1538125"/>
    <lineage>
        <taxon>Eukaryota</taxon>
        <taxon>Metazoa</taxon>
        <taxon>Ecdysozoa</taxon>
        <taxon>Arthropoda</taxon>
        <taxon>Chelicerata</taxon>
        <taxon>Arachnida</taxon>
        <taxon>Araneae</taxon>
        <taxon>Araneomorphae</taxon>
        <taxon>Entelegynae</taxon>
        <taxon>Araneoidea</taxon>
        <taxon>Araneidae</taxon>
        <taxon>Caerostris</taxon>
    </lineage>
</organism>
<gene>
    <name evidence="1" type="primary">AVEN_114655_2</name>
    <name evidence="1" type="ORF">CDAR_270521</name>
</gene>
<keyword evidence="2" id="KW-1185">Reference proteome</keyword>
<proteinExistence type="predicted"/>
<evidence type="ECO:0000313" key="2">
    <source>
        <dbReference type="Proteomes" id="UP001054837"/>
    </source>
</evidence>
<accession>A0AAV4NGY9</accession>
<dbReference type="AlphaFoldDB" id="A0AAV4NGY9"/>
<reference evidence="1 2" key="1">
    <citation type="submission" date="2021-06" db="EMBL/GenBank/DDBJ databases">
        <title>Caerostris darwini draft genome.</title>
        <authorList>
            <person name="Kono N."/>
            <person name="Arakawa K."/>
        </authorList>
    </citation>
    <scope>NUCLEOTIDE SEQUENCE [LARGE SCALE GENOMIC DNA]</scope>
</reference>
<evidence type="ECO:0000313" key="1">
    <source>
        <dbReference type="EMBL" id="GIX84052.1"/>
    </source>
</evidence>
<dbReference type="EMBL" id="BPLQ01001691">
    <property type="protein sequence ID" value="GIX84052.1"/>
    <property type="molecule type" value="Genomic_DNA"/>
</dbReference>